<comment type="caution">
    <text evidence="1">The sequence shown here is derived from an EMBL/GenBank/DDBJ whole genome shotgun (WGS) entry which is preliminary data.</text>
</comment>
<proteinExistence type="predicted"/>
<organism evidence="1 2">
    <name type="scientific">Linderina macrospora</name>
    <dbReference type="NCBI Taxonomy" id="4868"/>
    <lineage>
        <taxon>Eukaryota</taxon>
        <taxon>Fungi</taxon>
        <taxon>Fungi incertae sedis</taxon>
        <taxon>Zoopagomycota</taxon>
        <taxon>Kickxellomycotina</taxon>
        <taxon>Kickxellomycetes</taxon>
        <taxon>Kickxellales</taxon>
        <taxon>Kickxellaceae</taxon>
        <taxon>Linderina</taxon>
    </lineage>
</organism>
<dbReference type="Proteomes" id="UP001150603">
    <property type="component" value="Unassembled WGS sequence"/>
</dbReference>
<reference evidence="1" key="1">
    <citation type="submission" date="2022-07" db="EMBL/GenBank/DDBJ databases">
        <title>Phylogenomic reconstructions and comparative analyses of Kickxellomycotina fungi.</title>
        <authorList>
            <person name="Reynolds N.K."/>
            <person name="Stajich J.E."/>
            <person name="Barry K."/>
            <person name="Grigoriev I.V."/>
            <person name="Crous P."/>
            <person name="Smith M.E."/>
        </authorList>
    </citation>
    <scope>NUCLEOTIDE SEQUENCE</scope>
    <source>
        <strain evidence="1">NRRL 5244</strain>
    </source>
</reference>
<accession>A0ACC1J6A3</accession>
<name>A0ACC1J6A3_9FUNG</name>
<sequence length="128" mass="14049">MAEKRRKKEQATMLAAGLAHSDADTTADTPRDSPPAGIKAAPPATPEKRQREEDAPIETKRTKLTHTKVKTPRREVPNYVAMFEREMADIDMADLSGPLSSSSSNDRILSADLTGYHMEASLDQLLNS</sequence>
<keyword evidence="2" id="KW-1185">Reference proteome</keyword>
<evidence type="ECO:0000313" key="2">
    <source>
        <dbReference type="Proteomes" id="UP001150603"/>
    </source>
</evidence>
<evidence type="ECO:0000313" key="1">
    <source>
        <dbReference type="EMBL" id="KAJ1939381.1"/>
    </source>
</evidence>
<protein>
    <submittedName>
        <fullName evidence="1">Uncharacterized protein</fullName>
    </submittedName>
</protein>
<dbReference type="EMBL" id="JANBPW010002865">
    <property type="protein sequence ID" value="KAJ1939381.1"/>
    <property type="molecule type" value="Genomic_DNA"/>
</dbReference>
<gene>
    <name evidence="1" type="ORF">FBU59_004144</name>
</gene>